<dbReference type="OrthoDB" id="3135773at2759"/>
<gene>
    <name evidence="1" type="ORF">DSTB1V02_LOCUS9223</name>
</gene>
<dbReference type="Proteomes" id="UP000677054">
    <property type="component" value="Unassembled WGS sequence"/>
</dbReference>
<evidence type="ECO:0008006" key="3">
    <source>
        <dbReference type="Google" id="ProtNLM"/>
    </source>
</evidence>
<sequence>MTMGSSEELRKQGNRLYFSVETPPESEADRARLEDAIKLYNRALSAARGLQDYLSALKNLGMAHLKISAYPSLSSKMVIYHLEQSAFPFAKALDATEGQPASAWVADLKSRVQEATTSSLGTIRDLEDYRDKETALLRLCEVVHRGQKSIVFFEMGNLYYGVGVVARDARDFKKCLSAFEDCRFPYAEALRYLPHAFSNDDKLNSEIEEQMMTLDVNLSIAQAMQAIYIGEELQKKAVYDEETTDVELLWDSADWFTKAILCSRDRDLENEAIASSKLGLIFIQLLNLKEKGYKLLEYALQLTEALKPRSFVTQPWHQECVKAMSDYQQKRQAEEDAKLAKERAPYIEKLKDLLQVVKEAADDSPYKLLRHVYSKHPPKKGKLKDPLDASTLKKRLKKALVHYHPDKNTVTEHGMEWFVLCEEIYKYLSVKYTIQKA</sequence>
<evidence type="ECO:0000313" key="1">
    <source>
        <dbReference type="EMBL" id="CAD7249426.1"/>
    </source>
</evidence>
<accession>A0A7R9FN48</accession>
<dbReference type="EMBL" id="LR901805">
    <property type="protein sequence ID" value="CAD7249426.1"/>
    <property type="molecule type" value="Genomic_DNA"/>
</dbReference>
<evidence type="ECO:0000313" key="2">
    <source>
        <dbReference type="Proteomes" id="UP000677054"/>
    </source>
</evidence>
<reference evidence="1" key="1">
    <citation type="submission" date="2020-11" db="EMBL/GenBank/DDBJ databases">
        <authorList>
            <person name="Tran Van P."/>
        </authorList>
    </citation>
    <scope>NUCLEOTIDE SEQUENCE</scope>
</reference>
<keyword evidence="2" id="KW-1185">Reference proteome</keyword>
<dbReference type="EMBL" id="CAJPEV010002288">
    <property type="protein sequence ID" value="CAG0896400.1"/>
    <property type="molecule type" value="Genomic_DNA"/>
</dbReference>
<proteinExistence type="predicted"/>
<name>A0A7R9FN48_9CRUS</name>
<organism evidence="1">
    <name type="scientific">Darwinula stevensoni</name>
    <dbReference type="NCBI Taxonomy" id="69355"/>
    <lineage>
        <taxon>Eukaryota</taxon>
        <taxon>Metazoa</taxon>
        <taxon>Ecdysozoa</taxon>
        <taxon>Arthropoda</taxon>
        <taxon>Crustacea</taxon>
        <taxon>Oligostraca</taxon>
        <taxon>Ostracoda</taxon>
        <taxon>Podocopa</taxon>
        <taxon>Podocopida</taxon>
        <taxon>Darwinulocopina</taxon>
        <taxon>Darwinuloidea</taxon>
        <taxon>Darwinulidae</taxon>
        <taxon>Darwinula</taxon>
    </lineage>
</organism>
<dbReference type="AlphaFoldDB" id="A0A7R9FN48"/>
<protein>
    <recommendedName>
        <fullName evidence="3">J domain-containing protein</fullName>
    </recommendedName>
</protein>